<evidence type="ECO:0000313" key="3">
    <source>
        <dbReference type="Proteomes" id="UP000241118"/>
    </source>
</evidence>
<feature type="domain" description="DUF397" evidence="1">
    <location>
        <begin position="3"/>
        <end position="51"/>
    </location>
</feature>
<evidence type="ECO:0000259" key="1">
    <source>
        <dbReference type="Pfam" id="PF04149"/>
    </source>
</evidence>
<sequence length="53" mass="5621">MTLRWKKSGKSASGDCVEVANHLGAVRDSKNPGVVLGVSPARLRAFVDALKAR</sequence>
<organism evidence="2 3">
    <name type="scientific">Saccharothrix carnea</name>
    <dbReference type="NCBI Taxonomy" id="1280637"/>
    <lineage>
        <taxon>Bacteria</taxon>
        <taxon>Bacillati</taxon>
        <taxon>Actinomycetota</taxon>
        <taxon>Actinomycetes</taxon>
        <taxon>Pseudonocardiales</taxon>
        <taxon>Pseudonocardiaceae</taxon>
        <taxon>Saccharothrix</taxon>
    </lineage>
</organism>
<dbReference type="InterPro" id="IPR007278">
    <property type="entry name" value="DUF397"/>
</dbReference>
<dbReference type="EMBL" id="PYAX01000003">
    <property type="protein sequence ID" value="PSL56738.1"/>
    <property type="molecule type" value="Genomic_DNA"/>
</dbReference>
<accession>A0A2P8IE34</accession>
<evidence type="ECO:0000313" key="2">
    <source>
        <dbReference type="EMBL" id="PSL56738.1"/>
    </source>
</evidence>
<gene>
    <name evidence="2" type="ORF">B0I31_103494</name>
</gene>
<dbReference type="AlphaFoldDB" id="A0A2P8IE34"/>
<dbReference type="Pfam" id="PF04149">
    <property type="entry name" value="DUF397"/>
    <property type="match status" value="1"/>
</dbReference>
<dbReference type="Proteomes" id="UP000241118">
    <property type="component" value="Unassembled WGS sequence"/>
</dbReference>
<keyword evidence="3" id="KW-1185">Reference proteome</keyword>
<protein>
    <submittedName>
        <fullName evidence="2">Uncharacterized protein DUF397</fullName>
    </submittedName>
</protein>
<proteinExistence type="predicted"/>
<name>A0A2P8IE34_SACCR</name>
<reference evidence="2 3" key="1">
    <citation type="submission" date="2018-03" db="EMBL/GenBank/DDBJ databases">
        <title>Genomic Encyclopedia of Type Strains, Phase III (KMG-III): the genomes of soil and plant-associated and newly described type strains.</title>
        <authorList>
            <person name="Whitman W."/>
        </authorList>
    </citation>
    <scope>NUCLEOTIDE SEQUENCE [LARGE SCALE GENOMIC DNA]</scope>
    <source>
        <strain evidence="2 3">CGMCC 4.7097</strain>
    </source>
</reference>
<dbReference type="OrthoDB" id="3697878at2"/>
<dbReference type="RefSeq" id="WP_083668319.1">
    <property type="nucleotide sequence ID" value="NZ_JBHXUE010000029.1"/>
</dbReference>
<comment type="caution">
    <text evidence="2">The sequence shown here is derived from an EMBL/GenBank/DDBJ whole genome shotgun (WGS) entry which is preliminary data.</text>
</comment>